<sequence>MNKPRFEFTPDRINRSVLFENQEILVFPSNTEGKHGMGLARLAYNHFGAIYGVPMGLQGRSYGIITKDLKQSDLYDSDYQTRMLYLIKKQAATLWCFAEFCPQFHFYIPLIGTGLAGLRPSAVRESIKVFRERPLPNIILPKEFA</sequence>
<accession>A0A6L9LB42</accession>
<organism evidence="1 2">
    <name type="scientific">Spirosoma terrae</name>
    <dbReference type="NCBI Taxonomy" id="1968276"/>
    <lineage>
        <taxon>Bacteria</taxon>
        <taxon>Pseudomonadati</taxon>
        <taxon>Bacteroidota</taxon>
        <taxon>Cytophagia</taxon>
        <taxon>Cytophagales</taxon>
        <taxon>Cytophagaceae</taxon>
        <taxon>Spirosoma</taxon>
    </lineage>
</organism>
<name>A0A6L9LB42_9BACT</name>
<evidence type="ECO:0000313" key="1">
    <source>
        <dbReference type="EMBL" id="NDU95668.1"/>
    </source>
</evidence>
<reference evidence="1 2" key="1">
    <citation type="submission" date="2020-02" db="EMBL/GenBank/DDBJ databases">
        <title>Draft genome sequence of two Spirosoma agri KCTC 52727 and Spirosoma terrae KCTC 52035.</title>
        <authorList>
            <person name="Rojas J."/>
            <person name="Ambika Manirajan B."/>
            <person name="Suarez C."/>
            <person name="Ratering S."/>
            <person name="Schnell S."/>
        </authorList>
    </citation>
    <scope>NUCLEOTIDE SEQUENCE [LARGE SCALE GENOMIC DNA]</scope>
    <source>
        <strain evidence="1 2">KCTC 52035</strain>
    </source>
</reference>
<dbReference type="AlphaFoldDB" id="A0A6L9LB42"/>
<gene>
    <name evidence="1" type="ORF">GK108_12360</name>
</gene>
<keyword evidence="2" id="KW-1185">Reference proteome</keyword>
<protein>
    <recommendedName>
        <fullName evidence="3">Macro domain-containing protein</fullName>
    </recommendedName>
</protein>
<dbReference type="Proteomes" id="UP000474175">
    <property type="component" value="Unassembled WGS sequence"/>
</dbReference>
<evidence type="ECO:0008006" key="3">
    <source>
        <dbReference type="Google" id="ProtNLM"/>
    </source>
</evidence>
<dbReference type="RefSeq" id="WP_163948142.1">
    <property type="nucleotide sequence ID" value="NZ_JAAFZH010000004.1"/>
</dbReference>
<proteinExistence type="predicted"/>
<evidence type="ECO:0000313" key="2">
    <source>
        <dbReference type="Proteomes" id="UP000474175"/>
    </source>
</evidence>
<comment type="caution">
    <text evidence="1">The sequence shown here is derived from an EMBL/GenBank/DDBJ whole genome shotgun (WGS) entry which is preliminary data.</text>
</comment>
<dbReference type="EMBL" id="JAAFZH010000004">
    <property type="protein sequence ID" value="NDU95668.1"/>
    <property type="molecule type" value="Genomic_DNA"/>
</dbReference>